<evidence type="ECO:0000313" key="3">
    <source>
        <dbReference type="Proteomes" id="UP001596241"/>
    </source>
</evidence>
<organism evidence="2 3">
    <name type="scientific">Streptomyces ramulosus</name>
    <dbReference type="NCBI Taxonomy" id="47762"/>
    <lineage>
        <taxon>Bacteria</taxon>
        <taxon>Bacillati</taxon>
        <taxon>Actinomycetota</taxon>
        <taxon>Actinomycetes</taxon>
        <taxon>Kitasatosporales</taxon>
        <taxon>Streptomycetaceae</taxon>
        <taxon>Streptomyces</taxon>
    </lineage>
</organism>
<proteinExistence type="predicted"/>
<evidence type="ECO:0000256" key="1">
    <source>
        <dbReference type="SAM" id="Phobius"/>
    </source>
</evidence>
<evidence type="ECO:0000313" key="2">
    <source>
        <dbReference type="EMBL" id="MFC5893166.1"/>
    </source>
</evidence>
<dbReference type="EMBL" id="JBHSPW010000004">
    <property type="protein sequence ID" value="MFC5893166.1"/>
    <property type="molecule type" value="Genomic_DNA"/>
</dbReference>
<keyword evidence="1" id="KW-0472">Membrane</keyword>
<keyword evidence="1" id="KW-1133">Transmembrane helix</keyword>
<dbReference type="Proteomes" id="UP001596241">
    <property type="component" value="Unassembled WGS sequence"/>
</dbReference>
<reference evidence="3" key="1">
    <citation type="journal article" date="2019" name="Int. J. Syst. Evol. Microbiol.">
        <title>The Global Catalogue of Microorganisms (GCM) 10K type strain sequencing project: providing services to taxonomists for standard genome sequencing and annotation.</title>
        <authorList>
            <consortium name="The Broad Institute Genomics Platform"/>
            <consortium name="The Broad Institute Genome Sequencing Center for Infectious Disease"/>
            <person name="Wu L."/>
            <person name="Ma J."/>
        </authorList>
    </citation>
    <scope>NUCLEOTIDE SEQUENCE [LARGE SCALE GENOMIC DNA]</scope>
    <source>
        <strain evidence="3">CGMCC 1.15809</strain>
    </source>
</reference>
<keyword evidence="1" id="KW-0812">Transmembrane</keyword>
<feature type="transmembrane region" description="Helical" evidence="1">
    <location>
        <begin position="13"/>
        <end position="34"/>
    </location>
</feature>
<name>A0ABW1FI84_9ACTN</name>
<sequence length="40" mass="4835">MDSSNPKQMNKHLWWRVAYFLFAIHIVALFMIFVMSHVPK</sequence>
<dbReference type="RefSeq" id="WP_345078880.1">
    <property type="nucleotide sequence ID" value="NZ_BAAAWG010000004.1"/>
</dbReference>
<gene>
    <name evidence="2" type="ORF">ACFP3M_10105</name>
</gene>
<protein>
    <recommendedName>
        <fullName evidence="4">Small hydrophobic protein</fullName>
    </recommendedName>
</protein>
<accession>A0ABW1FI84</accession>
<comment type="caution">
    <text evidence="2">The sequence shown here is derived from an EMBL/GenBank/DDBJ whole genome shotgun (WGS) entry which is preliminary data.</text>
</comment>
<evidence type="ECO:0008006" key="4">
    <source>
        <dbReference type="Google" id="ProtNLM"/>
    </source>
</evidence>
<keyword evidence="3" id="KW-1185">Reference proteome</keyword>